<dbReference type="EMBL" id="BANC01000028">
    <property type="protein sequence ID" value="GAN79737.1"/>
    <property type="molecule type" value="Genomic_DNA"/>
</dbReference>
<evidence type="ECO:0000256" key="1">
    <source>
        <dbReference type="SAM" id="MobiDB-lite"/>
    </source>
</evidence>
<name>A0A0D6PDK6_9PROT</name>
<feature type="compositionally biased region" description="Basic and acidic residues" evidence="1">
    <location>
        <begin position="42"/>
        <end position="53"/>
    </location>
</feature>
<reference evidence="2 3" key="1">
    <citation type="submission" date="2012-11" db="EMBL/GenBank/DDBJ databases">
        <title>Whole genome sequence of Acidocella aminolytica 101 = DSM 11237.</title>
        <authorList>
            <person name="Azuma Y."/>
            <person name="Higashiura N."/>
            <person name="Hirakawa H."/>
            <person name="Matsushita K."/>
        </authorList>
    </citation>
    <scope>NUCLEOTIDE SEQUENCE [LARGE SCALE GENOMIC DNA]</scope>
    <source>
        <strain evidence="3">101 / DSM 11237</strain>
    </source>
</reference>
<evidence type="ECO:0000313" key="2">
    <source>
        <dbReference type="EMBL" id="GAN79737.1"/>
    </source>
</evidence>
<dbReference type="Proteomes" id="UP000032668">
    <property type="component" value="Unassembled WGS sequence"/>
</dbReference>
<evidence type="ECO:0000313" key="3">
    <source>
        <dbReference type="Proteomes" id="UP000032668"/>
    </source>
</evidence>
<keyword evidence="3" id="KW-1185">Reference proteome</keyword>
<feature type="compositionally biased region" description="Basic and acidic residues" evidence="1">
    <location>
        <begin position="9"/>
        <end position="24"/>
    </location>
</feature>
<dbReference type="STRING" id="1120923.SAMN02746095_01131"/>
<organism evidence="2 3">
    <name type="scientific">Acidocella aminolytica 101 = DSM 11237</name>
    <dbReference type="NCBI Taxonomy" id="1120923"/>
    <lineage>
        <taxon>Bacteria</taxon>
        <taxon>Pseudomonadati</taxon>
        <taxon>Pseudomonadota</taxon>
        <taxon>Alphaproteobacteria</taxon>
        <taxon>Acetobacterales</taxon>
        <taxon>Acidocellaceae</taxon>
        <taxon>Acidocella</taxon>
    </lineage>
</organism>
<dbReference type="RefSeq" id="WP_175556470.1">
    <property type="nucleotide sequence ID" value="NZ_BANC01000028.1"/>
</dbReference>
<dbReference type="AlphaFoldDB" id="A0A0D6PDK6"/>
<proteinExistence type="predicted"/>
<protein>
    <submittedName>
        <fullName evidence="2">Uncharacterized protein</fullName>
    </submittedName>
</protein>
<gene>
    <name evidence="2" type="ORF">Aam_028_001</name>
</gene>
<accession>A0A0D6PDK6</accession>
<feature type="region of interest" description="Disordered" evidence="1">
    <location>
        <begin position="1"/>
        <end position="53"/>
    </location>
</feature>
<comment type="caution">
    <text evidence="2">The sequence shown here is derived from an EMBL/GenBank/DDBJ whole genome shotgun (WGS) entry which is preliminary data.</text>
</comment>
<sequence>MKASPPPSRSDKTAAARQAREHAEAAALRANLARRKAQARAKPAEKKDDPKCP</sequence>